<dbReference type="SMART" id="SM00530">
    <property type="entry name" value="HTH_XRE"/>
    <property type="match status" value="1"/>
</dbReference>
<dbReference type="Pfam" id="PF01381">
    <property type="entry name" value="HTH_3"/>
    <property type="match status" value="1"/>
</dbReference>
<evidence type="ECO:0000259" key="1">
    <source>
        <dbReference type="PROSITE" id="PS50943"/>
    </source>
</evidence>
<feature type="domain" description="HTH cro/C1-type" evidence="1">
    <location>
        <begin position="67"/>
        <end position="121"/>
    </location>
</feature>
<reference evidence="2 3" key="1">
    <citation type="submission" date="2020-03" db="EMBL/GenBank/DDBJ databases">
        <title>Genome Sequence of industrial isolate, B5A.</title>
        <authorList>
            <person name="Sharma S."/>
            <person name="Patil P.B."/>
            <person name="Korpole S."/>
        </authorList>
    </citation>
    <scope>NUCLEOTIDE SEQUENCE [LARGE SCALE GENOMIC DNA]</scope>
    <source>
        <strain evidence="2 3">PI-S10-B5A</strain>
    </source>
</reference>
<gene>
    <name evidence="2" type="ORF">G9470_09985</name>
</gene>
<organism evidence="2 3">
    <name type="scientific">Lacrimispora defluvii</name>
    <dbReference type="NCBI Taxonomy" id="2719233"/>
    <lineage>
        <taxon>Bacteria</taxon>
        <taxon>Bacillati</taxon>
        <taxon>Bacillota</taxon>
        <taxon>Clostridia</taxon>
        <taxon>Lachnospirales</taxon>
        <taxon>Lachnospiraceae</taxon>
        <taxon>Lacrimispora</taxon>
    </lineage>
</organism>
<dbReference type="Gene3D" id="1.10.260.40">
    <property type="entry name" value="lambda repressor-like DNA-binding domains"/>
    <property type="match status" value="1"/>
</dbReference>
<sequence>MRSFVCLLLSFDLVSYNKHGAIFVKLPYGNTLGVKPGEFEFVKAPEPLLKQWKKLEKKEYEKIGKRILKALEIRKMTQRELAEKTGITEATISRYAQSKRVPKGPEIIKIANSLNCTTDFILGVASLVFPGWESYRKHSLDFFRCLDYYFAQYFLLICCASSDPP</sequence>
<dbReference type="EMBL" id="JAAOXG010000019">
    <property type="protein sequence ID" value="NNJ30115.1"/>
    <property type="molecule type" value="Genomic_DNA"/>
</dbReference>
<name>A0ABX1VNV8_9FIRM</name>
<dbReference type="RefSeq" id="WP_170821323.1">
    <property type="nucleotide sequence ID" value="NZ_JAAOXG010000019.1"/>
</dbReference>
<comment type="caution">
    <text evidence="2">The sequence shown here is derived from an EMBL/GenBank/DDBJ whole genome shotgun (WGS) entry which is preliminary data.</text>
</comment>
<protein>
    <submittedName>
        <fullName evidence="2">Helix-turn-helix transcriptional regulator</fullName>
    </submittedName>
</protein>
<dbReference type="InterPro" id="IPR001387">
    <property type="entry name" value="Cro/C1-type_HTH"/>
</dbReference>
<proteinExistence type="predicted"/>
<dbReference type="SUPFAM" id="SSF47413">
    <property type="entry name" value="lambda repressor-like DNA-binding domains"/>
    <property type="match status" value="1"/>
</dbReference>
<dbReference type="Proteomes" id="UP000539052">
    <property type="component" value="Unassembled WGS sequence"/>
</dbReference>
<accession>A0ABX1VNV8</accession>
<dbReference type="InterPro" id="IPR010982">
    <property type="entry name" value="Lambda_DNA-bd_dom_sf"/>
</dbReference>
<dbReference type="CDD" id="cd00093">
    <property type="entry name" value="HTH_XRE"/>
    <property type="match status" value="1"/>
</dbReference>
<keyword evidence="3" id="KW-1185">Reference proteome</keyword>
<evidence type="ECO:0000313" key="2">
    <source>
        <dbReference type="EMBL" id="NNJ30115.1"/>
    </source>
</evidence>
<evidence type="ECO:0000313" key="3">
    <source>
        <dbReference type="Proteomes" id="UP000539052"/>
    </source>
</evidence>
<dbReference type="PROSITE" id="PS50943">
    <property type="entry name" value="HTH_CROC1"/>
    <property type="match status" value="1"/>
</dbReference>